<comment type="caution">
    <text evidence="6">The sequence shown here is derived from an EMBL/GenBank/DDBJ whole genome shotgun (WGS) entry which is preliminary data.</text>
</comment>
<dbReference type="Proteomes" id="UP000523955">
    <property type="component" value="Unassembled WGS sequence"/>
</dbReference>
<comment type="similarity">
    <text evidence="1 5">Belongs to the 5-formyltetrahydrofolate cyclo-ligase family.</text>
</comment>
<dbReference type="Gene3D" id="3.40.50.10420">
    <property type="entry name" value="NagB/RpiA/CoA transferase-like"/>
    <property type="match status" value="1"/>
</dbReference>
<dbReference type="GO" id="GO:0005524">
    <property type="term" value="F:ATP binding"/>
    <property type="evidence" value="ECO:0007669"/>
    <property type="project" value="UniProtKB-KW"/>
</dbReference>
<dbReference type="EMBL" id="JACKXE010000001">
    <property type="protein sequence ID" value="MBB6627228.1"/>
    <property type="molecule type" value="Genomic_DNA"/>
</dbReference>
<keyword evidence="3 4" id="KW-0067">ATP-binding</keyword>
<dbReference type="GO" id="GO:0046872">
    <property type="term" value="F:metal ion binding"/>
    <property type="evidence" value="ECO:0007669"/>
    <property type="project" value="UniProtKB-KW"/>
</dbReference>
<comment type="cofactor">
    <cofactor evidence="5">
        <name>Mg(2+)</name>
        <dbReference type="ChEBI" id="CHEBI:18420"/>
    </cofactor>
</comment>
<dbReference type="NCBIfam" id="TIGR02727">
    <property type="entry name" value="MTHFS_bact"/>
    <property type="match status" value="1"/>
</dbReference>
<dbReference type="InterPro" id="IPR024185">
    <property type="entry name" value="FTHF_cligase-like_sf"/>
</dbReference>
<feature type="binding site" evidence="4">
    <location>
        <position position="44"/>
    </location>
    <ligand>
        <name>substrate</name>
    </ligand>
</feature>
<dbReference type="GO" id="GO:0030272">
    <property type="term" value="F:5-formyltetrahydrofolate cyclo-ligase activity"/>
    <property type="evidence" value="ECO:0007669"/>
    <property type="project" value="UniProtKB-EC"/>
</dbReference>
<evidence type="ECO:0000256" key="1">
    <source>
        <dbReference type="ARBA" id="ARBA00010638"/>
    </source>
</evidence>
<evidence type="ECO:0000256" key="2">
    <source>
        <dbReference type="ARBA" id="ARBA00022741"/>
    </source>
</evidence>
<keyword evidence="5" id="KW-0460">Magnesium</keyword>
<dbReference type="Pfam" id="PF01812">
    <property type="entry name" value="5-FTHF_cyc-lig"/>
    <property type="match status" value="1"/>
</dbReference>
<evidence type="ECO:0000256" key="3">
    <source>
        <dbReference type="ARBA" id="ARBA00022840"/>
    </source>
</evidence>
<dbReference type="AlphaFoldDB" id="A0A7X0RF84"/>
<dbReference type="PIRSF" id="PIRSF006806">
    <property type="entry name" value="FTHF_cligase"/>
    <property type="match status" value="1"/>
</dbReference>
<gene>
    <name evidence="6" type="ORF">H5V45_07825</name>
</gene>
<dbReference type="PANTHER" id="PTHR23407">
    <property type="entry name" value="ATPASE INHIBITOR/5-FORMYLTETRAHYDROFOLATE CYCLO-LIGASE"/>
    <property type="match status" value="1"/>
</dbReference>
<accession>A0A7X0RF84</accession>
<dbReference type="PANTHER" id="PTHR23407:SF1">
    <property type="entry name" value="5-FORMYLTETRAHYDROFOLATE CYCLO-LIGASE"/>
    <property type="match status" value="1"/>
</dbReference>
<dbReference type="GO" id="GO:0009396">
    <property type="term" value="P:folic acid-containing compound biosynthetic process"/>
    <property type="evidence" value="ECO:0007669"/>
    <property type="project" value="TreeGrafter"/>
</dbReference>
<protein>
    <recommendedName>
        <fullName evidence="5">5-formyltetrahydrofolate cyclo-ligase</fullName>
        <ecNumber evidence="5">6.3.3.2</ecNumber>
    </recommendedName>
</protein>
<evidence type="ECO:0000313" key="7">
    <source>
        <dbReference type="Proteomes" id="UP000523955"/>
    </source>
</evidence>
<reference evidence="6 7" key="1">
    <citation type="submission" date="2020-08" db="EMBL/GenBank/DDBJ databases">
        <authorList>
            <person name="Seo M.-J."/>
        </authorList>
    </citation>
    <scope>NUCLEOTIDE SEQUENCE [LARGE SCALE GENOMIC DNA]</scope>
    <source>
        <strain evidence="6 7">KIGAM211</strain>
    </source>
</reference>
<keyword evidence="7" id="KW-1185">Reference proteome</keyword>
<dbReference type="EC" id="6.3.3.2" evidence="5"/>
<dbReference type="InterPro" id="IPR002698">
    <property type="entry name" value="FTHF_cligase"/>
</dbReference>
<keyword evidence="2 4" id="KW-0547">Nucleotide-binding</keyword>
<organism evidence="6 7">
    <name type="scientific">Nocardioides luti</name>
    <dbReference type="NCBI Taxonomy" id="2761101"/>
    <lineage>
        <taxon>Bacteria</taxon>
        <taxon>Bacillati</taxon>
        <taxon>Actinomycetota</taxon>
        <taxon>Actinomycetes</taxon>
        <taxon>Propionibacteriales</taxon>
        <taxon>Nocardioidaceae</taxon>
        <taxon>Nocardioides</taxon>
    </lineage>
</organism>
<dbReference type="GO" id="GO:0035999">
    <property type="term" value="P:tetrahydrofolate interconversion"/>
    <property type="evidence" value="ECO:0007669"/>
    <property type="project" value="TreeGrafter"/>
</dbReference>
<keyword evidence="5" id="KW-0479">Metal-binding</keyword>
<name>A0A7X0RF84_9ACTN</name>
<dbReference type="SUPFAM" id="SSF100950">
    <property type="entry name" value="NagB/RpiA/CoA transferase-like"/>
    <property type="match status" value="1"/>
</dbReference>
<evidence type="ECO:0000313" key="6">
    <source>
        <dbReference type="EMBL" id="MBB6627228.1"/>
    </source>
</evidence>
<feature type="binding site" evidence="4">
    <location>
        <position position="49"/>
    </location>
    <ligand>
        <name>substrate</name>
    </ligand>
</feature>
<evidence type="ECO:0000256" key="4">
    <source>
        <dbReference type="PIRSR" id="PIRSR006806-1"/>
    </source>
</evidence>
<sequence length="183" mass="19141">MRDRLLTTRRRRPLAEVGEAGRAIARHLLATEEVRRAATVAAYVSRGAEPGTGHLLAALRAAGTRVLLPVLLPDGDLDWGEYTGDECLVAAGRGLLEPSGRRLGVEAVATADVVLVPGLAVSRTGLRMGRGGGSYDRALARVPVGTFTCVLLHDDELGLDVPAEPHDRSVVAAASPAGITRLA</sequence>
<dbReference type="InterPro" id="IPR037171">
    <property type="entry name" value="NagB/RpiA_transferase-like"/>
</dbReference>
<proteinExistence type="inferred from homology"/>
<keyword evidence="6" id="KW-0436">Ligase</keyword>
<evidence type="ECO:0000256" key="5">
    <source>
        <dbReference type="RuleBase" id="RU361279"/>
    </source>
</evidence>
<feature type="binding site" evidence="4">
    <location>
        <begin position="127"/>
        <end position="135"/>
    </location>
    <ligand>
        <name>ATP</name>
        <dbReference type="ChEBI" id="CHEBI:30616"/>
    </ligand>
</feature>
<comment type="catalytic activity">
    <reaction evidence="5">
        <text>(6S)-5-formyl-5,6,7,8-tetrahydrofolate + ATP = (6R)-5,10-methenyltetrahydrofolate + ADP + phosphate</text>
        <dbReference type="Rhea" id="RHEA:10488"/>
        <dbReference type="ChEBI" id="CHEBI:30616"/>
        <dbReference type="ChEBI" id="CHEBI:43474"/>
        <dbReference type="ChEBI" id="CHEBI:57455"/>
        <dbReference type="ChEBI" id="CHEBI:57457"/>
        <dbReference type="ChEBI" id="CHEBI:456216"/>
        <dbReference type="EC" id="6.3.3.2"/>
    </reaction>
</comment>